<keyword evidence="4" id="KW-0804">Transcription</keyword>
<name>A0A7H8QVS4_TALRU</name>
<dbReference type="PROSITE" id="PS00463">
    <property type="entry name" value="ZN2_CY6_FUNGAL_1"/>
    <property type="match status" value="1"/>
</dbReference>
<dbReference type="Proteomes" id="UP000509510">
    <property type="component" value="Chromosome III"/>
</dbReference>
<keyword evidence="2" id="KW-0805">Transcription regulation</keyword>
<feature type="region of interest" description="Disordered" evidence="6">
    <location>
        <begin position="154"/>
        <end position="175"/>
    </location>
</feature>
<dbReference type="SUPFAM" id="SSF57701">
    <property type="entry name" value="Zn2/Cys6 DNA-binding domain"/>
    <property type="match status" value="1"/>
</dbReference>
<dbReference type="InterPro" id="IPR050613">
    <property type="entry name" value="Sec_Metabolite_Reg"/>
</dbReference>
<dbReference type="GO" id="GO:0005634">
    <property type="term" value="C:nucleus"/>
    <property type="evidence" value="ECO:0007669"/>
    <property type="project" value="UniProtKB-SubCell"/>
</dbReference>
<dbReference type="GO" id="GO:0008270">
    <property type="term" value="F:zinc ion binding"/>
    <property type="evidence" value="ECO:0007669"/>
    <property type="project" value="InterPro"/>
</dbReference>
<dbReference type="PANTHER" id="PTHR31001">
    <property type="entry name" value="UNCHARACTERIZED TRANSCRIPTIONAL REGULATORY PROTEIN"/>
    <property type="match status" value="1"/>
</dbReference>
<evidence type="ECO:0000259" key="7">
    <source>
        <dbReference type="PROSITE" id="PS50048"/>
    </source>
</evidence>
<dbReference type="OrthoDB" id="410267at2759"/>
<dbReference type="CDD" id="cd12148">
    <property type="entry name" value="fungal_TF_MHR"/>
    <property type="match status" value="1"/>
</dbReference>
<dbReference type="GeneID" id="55992396"/>
<evidence type="ECO:0000256" key="6">
    <source>
        <dbReference type="SAM" id="MobiDB-lite"/>
    </source>
</evidence>
<feature type="region of interest" description="Disordered" evidence="6">
    <location>
        <begin position="99"/>
        <end position="129"/>
    </location>
</feature>
<dbReference type="EMBL" id="CP055900">
    <property type="protein sequence ID" value="QKX57778.1"/>
    <property type="molecule type" value="Genomic_DNA"/>
</dbReference>
<dbReference type="InterPro" id="IPR001138">
    <property type="entry name" value="Zn2Cys6_DnaBD"/>
</dbReference>
<feature type="domain" description="Zn(2)-C6 fungal-type" evidence="7">
    <location>
        <begin position="11"/>
        <end position="40"/>
    </location>
</feature>
<accession>A0A7H8QVS4</accession>
<dbReference type="GO" id="GO:0003677">
    <property type="term" value="F:DNA binding"/>
    <property type="evidence" value="ECO:0007669"/>
    <property type="project" value="UniProtKB-KW"/>
</dbReference>
<protein>
    <recommendedName>
        <fullName evidence="7">Zn(2)-C6 fungal-type domain-containing protein</fullName>
    </recommendedName>
</protein>
<dbReference type="KEGG" id="trg:TRUGW13939_04898"/>
<dbReference type="Pfam" id="PF00172">
    <property type="entry name" value="Zn_clus"/>
    <property type="match status" value="1"/>
</dbReference>
<keyword evidence="9" id="KW-1185">Reference proteome</keyword>
<gene>
    <name evidence="8" type="ORF">TRUGW13939_04898</name>
</gene>
<comment type="subcellular location">
    <subcellularLocation>
        <location evidence="1">Nucleus</location>
    </subcellularLocation>
</comment>
<evidence type="ECO:0000313" key="9">
    <source>
        <dbReference type="Proteomes" id="UP000509510"/>
    </source>
</evidence>
<dbReference type="Gene3D" id="4.10.240.10">
    <property type="entry name" value="Zn(2)-C6 fungal-type DNA-binding domain"/>
    <property type="match status" value="1"/>
</dbReference>
<dbReference type="SMART" id="SM00066">
    <property type="entry name" value="GAL4"/>
    <property type="match status" value="1"/>
</dbReference>
<dbReference type="PROSITE" id="PS50048">
    <property type="entry name" value="ZN2_CY6_FUNGAL_2"/>
    <property type="match status" value="1"/>
</dbReference>
<evidence type="ECO:0000256" key="1">
    <source>
        <dbReference type="ARBA" id="ARBA00004123"/>
    </source>
</evidence>
<evidence type="ECO:0000256" key="3">
    <source>
        <dbReference type="ARBA" id="ARBA00023125"/>
    </source>
</evidence>
<organism evidence="8 9">
    <name type="scientific">Talaromyces rugulosus</name>
    <name type="common">Penicillium rugulosum</name>
    <dbReference type="NCBI Taxonomy" id="121627"/>
    <lineage>
        <taxon>Eukaryota</taxon>
        <taxon>Fungi</taxon>
        <taxon>Dikarya</taxon>
        <taxon>Ascomycota</taxon>
        <taxon>Pezizomycotina</taxon>
        <taxon>Eurotiomycetes</taxon>
        <taxon>Eurotiomycetidae</taxon>
        <taxon>Eurotiales</taxon>
        <taxon>Trichocomaceae</taxon>
        <taxon>Talaromyces</taxon>
        <taxon>Talaromyces sect. Islandici</taxon>
    </lineage>
</organism>
<evidence type="ECO:0000256" key="5">
    <source>
        <dbReference type="ARBA" id="ARBA00023242"/>
    </source>
</evidence>
<dbReference type="RefSeq" id="XP_035343956.1">
    <property type="nucleotide sequence ID" value="XM_035488063.1"/>
</dbReference>
<evidence type="ECO:0000256" key="4">
    <source>
        <dbReference type="ARBA" id="ARBA00023163"/>
    </source>
</evidence>
<dbReference type="CDD" id="cd00067">
    <property type="entry name" value="GAL4"/>
    <property type="match status" value="1"/>
</dbReference>
<dbReference type="InterPro" id="IPR036864">
    <property type="entry name" value="Zn2-C6_fun-type_DNA-bd_sf"/>
</dbReference>
<dbReference type="AlphaFoldDB" id="A0A7H8QVS4"/>
<keyword evidence="3" id="KW-0238">DNA-binding</keyword>
<keyword evidence="5" id="KW-0539">Nucleus</keyword>
<reference evidence="9" key="1">
    <citation type="submission" date="2020-06" db="EMBL/GenBank/DDBJ databases">
        <title>A chromosome-scale genome assembly of Talaromyces rugulosus W13939.</title>
        <authorList>
            <person name="Wang B."/>
            <person name="Guo L."/>
            <person name="Ye K."/>
            <person name="Wang L."/>
        </authorList>
    </citation>
    <scope>NUCLEOTIDE SEQUENCE [LARGE SCALE GENOMIC DNA]</scope>
    <source>
        <strain evidence="9">W13939</strain>
    </source>
</reference>
<proteinExistence type="predicted"/>
<evidence type="ECO:0000256" key="2">
    <source>
        <dbReference type="ARBA" id="ARBA00023015"/>
    </source>
</evidence>
<sequence>MAFSITRKRLACAECTRRKVKCDKTVPCHNCVARNISCSRVRASRFSFDASPSESATCLAESSSPRRTSGNSQVLGLVETLQARVNDLEFALQQANALQTSSSEAIQPQTPLPTTTSSHQREEFPNDASEVEDAATILEFLAWGRRKQSKYQDSFTPRGELAQRSPGPVDSEDDGPFFSSKESFRSYLETLLPSRSQVVSLVKYHCDCLLWYHGSFHSLVFWRSLEDFYQEDEGHIDNPNVDLQWPRNCNEDDMMTLPDDVPTLMNYSRFFYDIAALMPRVQDAIASSNTVFTSYEKLLEYDQQMRYLATVRLPYYLQNVPIEPDWPCYVPWARRCLAISSSHKIIMIHRKFLGLSFTNPMFSRTRRTCVAAARTIINEQKEAAGDHGPILWIHHAFSVAAGLTPQ</sequence>
<dbReference type="PANTHER" id="PTHR31001:SF90">
    <property type="entry name" value="CENTROMERE DNA-BINDING PROTEIN COMPLEX CBF3 SUBUNIT B"/>
    <property type="match status" value="1"/>
</dbReference>
<dbReference type="GO" id="GO:0000981">
    <property type="term" value="F:DNA-binding transcription factor activity, RNA polymerase II-specific"/>
    <property type="evidence" value="ECO:0007669"/>
    <property type="project" value="InterPro"/>
</dbReference>
<feature type="compositionally biased region" description="Low complexity" evidence="6">
    <location>
        <begin position="107"/>
        <end position="116"/>
    </location>
</feature>
<evidence type="ECO:0000313" key="8">
    <source>
        <dbReference type="EMBL" id="QKX57778.1"/>
    </source>
</evidence>